<organism evidence="2 3">
    <name type="scientific">Letharia columbiana</name>
    <dbReference type="NCBI Taxonomy" id="112416"/>
    <lineage>
        <taxon>Eukaryota</taxon>
        <taxon>Fungi</taxon>
        <taxon>Dikarya</taxon>
        <taxon>Ascomycota</taxon>
        <taxon>Pezizomycotina</taxon>
        <taxon>Lecanoromycetes</taxon>
        <taxon>OSLEUM clade</taxon>
        <taxon>Lecanoromycetidae</taxon>
        <taxon>Lecanorales</taxon>
        <taxon>Lecanorineae</taxon>
        <taxon>Parmeliaceae</taxon>
        <taxon>Letharia</taxon>
    </lineage>
</organism>
<dbReference type="GeneID" id="59284837"/>
<feature type="compositionally biased region" description="Basic and acidic residues" evidence="1">
    <location>
        <begin position="677"/>
        <end position="690"/>
    </location>
</feature>
<sequence length="690" mass="79699">MKVLAKDLCKPEVVAAIAKIGFFEIEDRRNVTTEMWEKFRDMTRNVHHTQPVDPEDLEAKLRNCPPRLSEPPTPPPDCSRSLSQTPIEDPVEMLERFKLEAKQAYDTLIQMGGRPTRPIRSTPPWTKVPVGGEIWYRYAEQYEELFYDSWYGYKPGPNNSLTEADFIRGHWRQERGRCNEELRRWQDFLDTQQRRREHHPEFAREEDMERQRYPQDPELTASLKKLKDWKEYQGYFQRWIDRLKRGMEGARRAVEAVQRKDPEVYVNKRGRDDKREWLRTIERQREKLPAEEKRLEWVKKQLPAVLSECAASLMELPTSRRQMEEKSELGAKQVYNTLMDTGGRPSRPIRPVPDVYDAEHTDEDLHALCHWEESPTQVDLWKDYRAYLHLEVDNAKQWVEFWRRQVVEFQDTENHCALQGWSDTAERYHSEAEDARSYAEEARKQVGPPEMRLKWAEQQLSACLAECAVSTTEVSTSNPLEDQAMPPKRASKSGQTTLKDLRSNRSDKSALRNNHDNKKNRPSANSALGPIHSSKVSKAAGRKTPGPRRPSKIPAERDDGQNQGLNITISPSPPANVAPRRSRRLSTNQKRSGALEADLAADLGRNAQPQPTEVMLRRSDRISKQKERMSTSTSSAALSSVVILQTAPFPRSKSKGRVAGTKPDRSWGKPRGISKTQGRDLSRKRAEIHT</sequence>
<gene>
    <name evidence="2" type="ORF">HO173_003168</name>
</gene>
<dbReference type="AlphaFoldDB" id="A0A8H6L7J5"/>
<evidence type="ECO:0000313" key="2">
    <source>
        <dbReference type="EMBL" id="KAF6238662.1"/>
    </source>
</evidence>
<feature type="compositionally biased region" description="Polar residues" evidence="1">
    <location>
        <begin position="561"/>
        <end position="570"/>
    </location>
</feature>
<feature type="region of interest" description="Disordered" evidence="1">
    <location>
        <begin position="648"/>
        <end position="690"/>
    </location>
</feature>
<accession>A0A8H6L7J5</accession>
<evidence type="ECO:0000313" key="3">
    <source>
        <dbReference type="Proteomes" id="UP000578531"/>
    </source>
</evidence>
<dbReference type="EMBL" id="JACCJC010000008">
    <property type="protein sequence ID" value="KAF6238662.1"/>
    <property type="molecule type" value="Genomic_DNA"/>
</dbReference>
<feature type="compositionally biased region" description="Basic and acidic residues" evidence="1">
    <location>
        <begin position="499"/>
        <end position="519"/>
    </location>
</feature>
<dbReference type="RefSeq" id="XP_037167961.1">
    <property type="nucleotide sequence ID" value="XM_037305096.1"/>
</dbReference>
<comment type="caution">
    <text evidence="2">The sequence shown here is derived from an EMBL/GenBank/DDBJ whole genome shotgun (WGS) entry which is preliminary data.</text>
</comment>
<dbReference type="Proteomes" id="UP000578531">
    <property type="component" value="Unassembled WGS sequence"/>
</dbReference>
<evidence type="ECO:0000256" key="1">
    <source>
        <dbReference type="SAM" id="MobiDB-lite"/>
    </source>
</evidence>
<name>A0A8H6L7J5_9LECA</name>
<feature type="region of interest" description="Disordered" evidence="1">
    <location>
        <begin position="474"/>
        <end position="592"/>
    </location>
</feature>
<keyword evidence="3" id="KW-1185">Reference proteome</keyword>
<proteinExistence type="predicted"/>
<feature type="compositionally biased region" description="Pro residues" evidence="1">
    <location>
        <begin position="68"/>
        <end position="77"/>
    </location>
</feature>
<feature type="region of interest" description="Disordered" evidence="1">
    <location>
        <begin position="47"/>
        <end position="84"/>
    </location>
</feature>
<reference evidence="2 3" key="1">
    <citation type="journal article" date="2020" name="Genomics">
        <title>Complete, high-quality genomes from long-read metagenomic sequencing of two wolf lichen thalli reveals enigmatic genome architecture.</title>
        <authorList>
            <person name="McKenzie S.K."/>
            <person name="Walston R.F."/>
            <person name="Allen J.L."/>
        </authorList>
    </citation>
    <scope>NUCLEOTIDE SEQUENCE [LARGE SCALE GENOMIC DNA]</scope>
    <source>
        <strain evidence="2">WasteWater2</strain>
    </source>
</reference>
<protein>
    <submittedName>
        <fullName evidence="2">Uncharacterized protein</fullName>
    </submittedName>
</protein>
<dbReference type="OrthoDB" id="5401786at2759"/>